<dbReference type="RefSeq" id="WP_353301811.1">
    <property type="nucleotide sequence ID" value="NZ_BAABWN010000002.1"/>
</dbReference>
<organism evidence="1 2">
    <name type="scientific">Sessilibacter corallicola</name>
    <dbReference type="NCBI Taxonomy" id="2904075"/>
    <lineage>
        <taxon>Bacteria</taxon>
        <taxon>Pseudomonadati</taxon>
        <taxon>Pseudomonadota</taxon>
        <taxon>Gammaproteobacteria</taxon>
        <taxon>Cellvibrionales</taxon>
        <taxon>Cellvibrionaceae</taxon>
        <taxon>Sessilibacter</taxon>
    </lineage>
</organism>
<dbReference type="EMBL" id="BAABWN010000002">
    <property type="protein sequence ID" value="GAA6167076.1"/>
    <property type="molecule type" value="Genomic_DNA"/>
</dbReference>
<comment type="caution">
    <text evidence="1">The sequence shown here is derived from an EMBL/GenBank/DDBJ whole genome shotgun (WGS) entry which is preliminary data.</text>
</comment>
<accession>A0ABQ0A5Z7</accession>
<sequence>MPTHNILLPSSDTLILDERSSWARPINASERAEFSKLLKRHLVVETHDAWVKFFLKEKAVEIPIHEILEAKLLYFRRAKGPGWISLEIKNTNANQLVRLLEIGEFSETGLAWFQTQKSKLEGWMKTSIDVIDCGFDC</sequence>
<keyword evidence="2" id="KW-1185">Reference proteome</keyword>
<proteinExistence type="predicted"/>
<evidence type="ECO:0008006" key="3">
    <source>
        <dbReference type="Google" id="ProtNLM"/>
    </source>
</evidence>
<gene>
    <name evidence="1" type="ORF">NBRC116591_08860</name>
</gene>
<dbReference type="Proteomes" id="UP001465153">
    <property type="component" value="Unassembled WGS sequence"/>
</dbReference>
<protein>
    <recommendedName>
        <fullName evidence="3">DUF4268 domain-containing protein</fullName>
    </recommendedName>
</protein>
<evidence type="ECO:0000313" key="2">
    <source>
        <dbReference type="Proteomes" id="UP001465153"/>
    </source>
</evidence>
<reference evidence="1 2" key="1">
    <citation type="submission" date="2024-04" db="EMBL/GenBank/DDBJ databases">
        <title>Draft genome sequence of Sessilibacter corallicola NBRC 116591.</title>
        <authorList>
            <person name="Miyakawa T."/>
            <person name="Kusuya Y."/>
            <person name="Miura T."/>
        </authorList>
    </citation>
    <scope>NUCLEOTIDE SEQUENCE [LARGE SCALE GENOMIC DNA]</scope>
    <source>
        <strain evidence="1 2">KU-00831-HH</strain>
    </source>
</reference>
<evidence type="ECO:0000313" key="1">
    <source>
        <dbReference type="EMBL" id="GAA6167076.1"/>
    </source>
</evidence>
<name>A0ABQ0A5Z7_9GAMM</name>